<keyword evidence="1 4" id="KW-0805">Transcription regulation</keyword>
<proteinExistence type="inferred from homology"/>
<gene>
    <name evidence="6" type="ORF">LSG31_05180</name>
</gene>
<accession>A0ABY4CMK4</accession>
<evidence type="ECO:0000313" key="7">
    <source>
        <dbReference type="Proteomes" id="UP000830167"/>
    </source>
</evidence>
<dbReference type="InterPro" id="IPR052362">
    <property type="entry name" value="HTH-GbsR_regulator"/>
</dbReference>
<dbReference type="InterPro" id="IPR036390">
    <property type="entry name" value="WH_DNA-bd_sf"/>
</dbReference>
<dbReference type="SUPFAM" id="SSF46785">
    <property type="entry name" value="Winged helix' DNA-binding domain"/>
    <property type="match status" value="1"/>
</dbReference>
<dbReference type="Proteomes" id="UP000830167">
    <property type="component" value="Chromosome"/>
</dbReference>
<evidence type="ECO:0000256" key="2">
    <source>
        <dbReference type="ARBA" id="ARBA00023125"/>
    </source>
</evidence>
<protein>
    <recommendedName>
        <fullName evidence="4">HTH-type transcriptional regulator</fullName>
    </recommendedName>
</protein>
<evidence type="ECO:0000259" key="5">
    <source>
        <dbReference type="Pfam" id="PF12802"/>
    </source>
</evidence>
<sequence length="188" mass="22394">MEQKERLTEYRNQVIEAIAQTMDLYGATTSSGRLYGILFFEDHPLTLDEMKERMGMSKSSMSYAVRALEKSKMVERISADHSRKDQFQAESNFFDAFRNFFIDKLQFEIDVMTTAIQDVIPKLKEMILDWELDEDIRRLALQDLKKLHHAEEYYDWLQQFVEQLQSGEVFHYFKEKPKIRTGKQNQMP</sequence>
<keyword evidence="2 4" id="KW-0238">DNA-binding</keyword>
<comment type="similarity">
    <text evidence="4">Belongs to the GbsR family.</text>
</comment>
<evidence type="ECO:0000313" key="6">
    <source>
        <dbReference type="EMBL" id="UOF91643.1"/>
    </source>
</evidence>
<dbReference type="InterPro" id="IPR036388">
    <property type="entry name" value="WH-like_DNA-bd_sf"/>
</dbReference>
<dbReference type="InterPro" id="IPR000835">
    <property type="entry name" value="HTH_MarR-typ"/>
</dbReference>
<dbReference type="RefSeq" id="WP_347438338.1">
    <property type="nucleotide sequence ID" value="NZ_CP089291.1"/>
</dbReference>
<dbReference type="Pfam" id="PF12802">
    <property type="entry name" value="MarR_2"/>
    <property type="match status" value="1"/>
</dbReference>
<dbReference type="PANTHER" id="PTHR38465">
    <property type="entry name" value="HTH-TYPE TRANSCRIPTIONAL REGULATOR MJ1563-RELATED"/>
    <property type="match status" value="1"/>
</dbReference>
<dbReference type="PANTHER" id="PTHR38465:SF1">
    <property type="entry name" value="HTH-TYPE TRANSCRIPTIONAL REGULATOR MJ1563-RELATED"/>
    <property type="match status" value="1"/>
</dbReference>
<keyword evidence="3 4" id="KW-0804">Transcription</keyword>
<keyword evidence="7" id="KW-1185">Reference proteome</keyword>
<dbReference type="PIRSF" id="PIRSF006707">
    <property type="entry name" value="MJ1563"/>
    <property type="match status" value="1"/>
</dbReference>
<dbReference type="InterPro" id="IPR026282">
    <property type="entry name" value="MJ1563"/>
</dbReference>
<evidence type="ECO:0000256" key="1">
    <source>
        <dbReference type="ARBA" id="ARBA00023015"/>
    </source>
</evidence>
<dbReference type="EMBL" id="CP089291">
    <property type="protein sequence ID" value="UOF91643.1"/>
    <property type="molecule type" value="Genomic_DNA"/>
</dbReference>
<feature type="domain" description="HTH marR-type" evidence="5">
    <location>
        <begin position="39"/>
        <end position="83"/>
    </location>
</feature>
<organism evidence="6 7">
    <name type="scientific">Fodinisporobacter ferrooxydans</name>
    <dbReference type="NCBI Taxonomy" id="2901836"/>
    <lineage>
        <taxon>Bacteria</taxon>
        <taxon>Bacillati</taxon>
        <taxon>Bacillota</taxon>
        <taxon>Bacilli</taxon>
        <taxon>Bacillales</taxon>
        <taxon>Alicyclobacillaceae</taxon>
        <taxon>Fodinisporobacter</taxon>
    </lineage>
</organism>
<reference evidence="6" key="1">
    <citation type="submission" date="2021-12" db="EMBL/GenBank/DDBJ databases">
        <title>Alicyclobacillaceae gen. nov., sp. nov., isolated from chalcocite enrichment system.</title>
        <authorList>
            <person name="Jiang Z."/>
        </authorList>
    </citation>
    <scope>NUCLEOTIDE SEQUENCE</scope>
    <source>
        <strain evidence="6">MYW30-H2</strain>
    </source>
</reference>
<name>A0ABY4CMK4_9BACL</name>
<evidence type="ECO:0000256" key="4">
    <source>
        <dbReference type="PIRNR" id="PIRNR006707"/>
    </source>
</evidence>
<dbReference type="Gene3D" id="1.10.10.10">
    <property type="entry name" value="Winged helix-like DNA-binding domain superfamily/Winged helix DNA-binding domain"/>
    <property type="match status" value="1"/>
</dbReference>
<evidence type="ECO:0000256" key="3">
    <source>
        <dbReference type="ARBA" id="ARBA00023163"/>
    </source>
</evidence>